<dbReference type="PANTHER" id="PTHR12526">
    <property type="entry name" value="GLYCOSYLTRANSFERASE"/>
    <property type="match status" value="1"/>
</dbReference>
<keyword evidence="4" id="KW-1185">Reference proteome</keyword>
<dbReference type="Pfam" id="PF13439">
    <property type="entry name" value="Glyco_transf_4"/>
    <property type="match status" value="1"/>
</dbReference>
<dbReference type="PANTHER" id="PTHR12526:SF630">
    <property type="entry name" value="GLYCOSYLTRANSFERASE"/>
    <property type="match status" value="1"/>
</dbReference>
<dbReference type="GO" id="GO:0016757">
    <property type="term" value="F:glycosyltransferase activity"/>
    <property type="evidence" value="ECO:0007669"/>
    <property type="project" value="InterPro"/>
</dbReference>
<comment type="caution">
    <text evidence="3">The sequence shown here is derived from an EMBL/GenBank/DDBJ whole genome shotgun (WGS) entry which is preliminary data.</text>
</comment>
<accession>A0A7X2TCR3</accession>
<evidence type="ECO:0000313" key="4">
    <source>
        <dbReference type="Proteomes" id="UP000429958"/>
    </source>
</evidence>
<feature type="domain" description="Glycosyl transferase family 1" evidence="1">
    <location>
        <begin position="174"/>
        <end position="335"/>
    </location>
</feature>
<sequence length="366" mass="41767">MNIVFLIGGLQKGGAERVVVNLSNYLASKHNVTILTLSNKTSAYPLDERVRWSSLDGGQKSRAFIIRNMCRFIRLIRWFKKADEDIYVAFLPVTSYILLVLKRWFRAAIVVSVRSNPKQLGKKAIHRYCMELLFPRADGIVFQTQEARAYFPKCLQEKSVVIPNPVNMDLKNISKHTRKKQVVSVGRLEKMKNFELLIRAMYKVWEEPIFKEYQLIIYGEGSQRPYLEDLIKELKIEDRVHLPGICDNLEAQICDAALFAFSSRYEGMPNALLEAMTLGLPVISTKFTGGAAEYLIQNGQNGLLVNDDIDEMANEIKRVLSSPELAEGLGKEARKIGDTLSIDIIGDRWERYLETILSCTKGQRRI</sequence>
<keyword evidence="3" id="KW-0808">Transferase</keyword>
<evidence type="ECO:0000259" key="1">
    <source>
        <dbReference type="Pfam" id="PF00534"/>
    </source>
</evidence>
<dbReference type="InterPro" id="IPR028098">
    <property type="entry name" value="Glyco_trans_4-like_N"/>
</dbReference>
<dbReference type="AlphaFoldDB" id="A0A7X2TCR3"/>
<dbReference type="Proteomes" id="UP000429958">
    <property type="component" value="Unassembled WGS sequence"/>
</dbReference>
<protein>
    <submittedName>
        <fullName evidence="3">Glycosyltransferase family 4 protein</fullName>
    </submittedName>
</protein>
<organism evidence="3 4">
    <name type="scientific">Clostridium porci</name>
    <dbReference type="NCBI Taxonomy" id="2605778"/>
    <lineage>
        <taxon>Bacteria</taxon>
        <taxon>Bacillati</taxon>
        <taxon>Bacillota</taxon>
        <taxon>Clostridia</taxon>
        <taxon>Eubacteriales</taxon>
        <taxon>Clostridiaceae</taxon>
        <taxon>Clostridium</taxon>
    </lineage>
</organism>
<dbReference type="CDD" id="cd03820">
    <property type="entry name" value="GT4_AmsD-like"/>
    <property type="match status" value="1"/>
</dbReference>
<dbReference type="EMBL" id="VUMD01000007">
    <property type="protein sequence ID" value="MSS36805.1"/>
    <property type="molecule type" value="Genomic_DNA"/>
</dbReference>
<dbReference type="SUPFAM" id="SSF53756">
    <property type="entry name" value="UDP-Glycosyltransferase/glycogen phosphorylase"/>
    <property type="match status" value="1"/>
</dbReference>
<feature type="domain" description="Glycosyltransferase subfamily 4-like N-terminal" evidence="2">
    <location>
        <begin position="13"/>
        <end position="169"/>
    </location>
</feature>
<evidence type="ECO:0000313" key="3">
    <source>
        <dbReference type="EMBL" id="MSS36805.1"/>
    </source>
</evidence>
<dbReference type="Pfam" id="PF00534">
    <property type="entry name" value="Glycos_transf_1"/>
    <property type="match status" value="1"/>
</dbReference>
<dbReference type="Gene3D" id="3.40.50.2000">
    <property type="entry name" value="Glycogen Phosphorylase B"/>
    <property type="match status" value="2"/>
</dbReference>
<reference evidence="3 4" key="1">
    <citation type="submission" date="2019-08" db="EMBL/GenBank/DDBJ databases">
        <title>In-depth cultivation of the pig gut microbiome towards novel bacterial diversity and tailored functional studies.</title>
        <authorList>
            <person name="Wylensek D."/>
            <person name="Hitch T.C.A."/>
            <person name="Clavel T."/>
        </authorList>
    </citation>
    <scope>NUCLEOTIDE SEQUENCE [LARGE SCALE GENOMIC DNA]</scope>
    <source>
        <strain evidence="3 4">WCA-389-WT-23D1</strain>
    </source>
</reference>
<dbReference type="RefSeq" id="WP_154472245.1">
    <property type="nucleotide sequence ID" value="NZ_VUMD01000007.1"/>
</dbReference>
<evidence type="ECO:0000259" key="2">
    <source>
        <dbReference type="Pfam" id="PF13439"/>
    </source>
</evidence>
<gene>
    <name evidence="3" type="ORF">FYJ39_09525</name>
</gene>
<name>A0A7X2TCR3_9CLOT</name>
<proteinExistence type="predicted"/>
<dbReference type="InterPro" id="IPR001296">
    <property type="entry name" value="Glyco_trans_1"/>
</dbReference>